<dbReference type="Gene3D" id="3.40.50.150">
    <property type="entry name" value="Vaccinia Virus protein VP39"/>
    <property type="match status" value="1"/>
</dbReference>
<comment type="similarity">
    <text evidence="1">Belongs to the UPF0677 family.</text>
</comment>
<proteinExistence type="inferred from homology"/>
<keyword evidence="2" id="KW-0489">Methyltransferase</keyword>
<dbReference type="InterPro" id="IPR007213">
    <property type="entry name" value="Ppm1/Ppm2/Tcmp"/>
</dbReference>
<dbReference type="PANTHER" id="PTHR43619:SF2">
    <property type="entry name" value="S-ADENOSYL-L-METHIONINE-DEPENDENT METHYLTRANSFERASES SUPERFAMILY PROTEIN"/>
    <property type="match status" value="1"/>
</dbReference>
<evidence type="ECO:0000313" key="10">
    <source>
        <dbReference type="Proteomes" id="UP000663866"/>
    </source>
</evidence>
<reference evidence="5" key="1">
    <citation type="submission" date="2021-02" db="EMBL/GenBank/DDBJ databases">
        <authorList>
            <person name="Nowell W R."/>
        </authorList>
    </citation>
    <scope>NUCLEOTIDE SEQUENCE</scope>
</reference>
<evidence type="ECO:0000256" key="1">
    <source>
        <dbReference type="ARBA" id="ARBA00008138"/>
    </source>
</evidence>
<dbReference type="Proteomes" id="UP000663834">
    <property type="component" value="Unassembled WGS sequence"/>
</dbReference>
<dbReference type="EMBL" id="CAJOBJ010001808">
    <property type="protein sequence ID" value="CAF3897629.1"/>
    <property type="molecule type" value="Genomic_DNA"/>
</dbReference>
<keyword evidence="10" id="KW-1185">Reference proteome</keyword>
<protein>
    <recommendedName>
        <fullName evidence="11">S-adenosyl-L-methionine-dependent methyltransferase</fullName>
    </recommendedName>
</protein>
<dbReference type="EMBL" id="CAJOBG010003720">
    <property type="protein sequence ID" value="CAF4077677.1"/>
    <property type="molecule type" value="Genomic_DNA"/>
</dbReference>
<accession>A0A815ZZ68</accession>
<evidence type="ECO:0000256" key="2">
    <source>
        <dbReference type="ARBA" id="ARBA00022603"/>
    </source>
</evidence>
<dbReference type="EMBL" id="CAJNRF010013237">
    <property type="protein sequence ID" value="CAF2146994.1"/>
    <property type="molecule type" value="Genomic_DNA"/>
</dbReference>
<comment type="caution">
    <text evidence="5">The sequence shown here is derived from an EMBL/GenBank/DDBJ whole genome shotgun (WGS) entry which is preliminary data.</text>
</comment>
<dbReference type="Proteomes" id="UP000663856">
    <property type="component" value="Unassembled WGS sequence"/>
</dbReference>
<keyword evidence="3" id="KW-0808">Transferase</keyword>
<dbReference type="PANTHER" id="PTHR43619">
    <property type="entry name" value="S-ADENOSYL-L-METHIONINE-DEPENDENT METHYLTRANSFERASE YKTD-RELATED"/>
    <property type="match status" value="1"/>
</dbReference>
<dbReference type="Proteomes" id="UP000681720">
    <property type="component" value="Unassembled WGS sequence"/>
</dbReference>
<evidence type="ECO:0000313" key="5">
    <source>
        <dbReference type="EMBL" id="CAF1590968.1"/>
    </source>
</evidence>
<feature type="compositionally biased region" description="Polar residues" evidence="4">
    <location>
        <begin position="8"/>
        <end position="17"/>
    </location>
</feature>
<dbReference type="EMBL" id="CAJNOW010010952">
    <property type="protein sequence ID" value="CAF1590968.1"/>
    <property type="molecule type" value="Genomic_DNA"/>
</dbReference>
<dbReference type="InterPro" id="IPR011610">
    <property type="entry name" value="SAM_mthyl_Trfase_ML2640-like"/>
</dbReference>
<evidence type="ECO:0000256" key="4">
    <source>
        <dbReference type="SAM" id="MobiDB-lite"/>
    </source>
</evidence>
<sequence>MASHSPIIDTQSSSNDDGGSLTGIPLTSLFTAAARALESSLPEDKRRFNDPYASKLAQPIMKKMTEASMNTEEDKDNLAKAMLMYKYVQDRTVYFDGAIQEYLVQHPECKQIVVLGSGMDTRAYRMGLSADMILFEIDYAHVHNYKTVILKDDEPSCQRIVVKADMTKDDLRVLLTAANNDNLGTRPGFMFDSTQATLWLAEGLMNYIPEAAVGPFVSCMNGLSAKESGFIFDGWKSRDRFSALVSANYVSYMASVAGDTLDAMNNLGWQKYHTIDYAATGAEFNTMLKQ</sequence>
<evidence type="ECO:0000256" key="3">
    <source>
        <dbReference type="ARBA" id="ARBA00022679"/>
    </source>
</evidence>
<evidence type="ECO:0000313" key="7">
    <source>
        <dbReference type="EMBL" id="CAF3897629.1"/>
    </source>
</evidence>
<dbReference type="OrthoDB" id="203237at2759"/>
<dbReference type="SUPFAM" id="SSF53335">
    <property type="entry name" value="S-adenosyl-L-methionine-dependent methyltransferases"/>
    <property type="match status" value="1"/>
</dbReference>
<dbReference type="NCBIfam" id="TIGR00027">
    <property type="entry name" value="mthyl_TIGR00027"/>
    <property type="match status" value="1"/>
</dbReference>
<name>A0A815ZZ68_9BILA</name>
<evidence type="ECO:0000313" key="6">
    <source>
        <dbReference type="EMBL" id="CAF2146994.1"/>
    </source>
</evidence>
<dbReference type="GO" id="GO:0032259">
    <property type="term" value="P:methylation"/>
    <property type="evidence" value="ECO:0007669"/>
    <property type="project" value="UniProtKB-KW"/>
</dbReference>
<gene>
    <name evidence="7" type="ORF">GIL414_LOCUS6382</name>
    <name evidence="5" type="ORF">KQP761_LOCUS21188</name>
    <name evidence="8" type="ORF">OVN521_LOCUS19576</name>
    <name evidence="6" type="ORF">WKI299_LOCUS29514</name>
</gene>
<evidence type="ECO:0000313" key="8">
    <source>
        <dbReference type="EMBL" id="CAF4077677.1"/>
    </source>
</evidence>
<evidence type="ECO:0008006" key="11">
    <source>
        <dbReference type="Google" id="ProtNLM"/>
    </source>
</evidence>
<dbReference type="InterPro" id="IPR029063">
    <property type="entry name" value="SAM-dependent_MTases_sf"/>
</dbReference>
<organism evidence="5 9">
    <name type="scientific">Rotaria magnacalcarata</name>
    <dbReference type="NCBI Taxonomy" id="392030"/>
    <lineage>
        <taxon>Eukaryota</taxon>
        <taxon>Metazoa</taxon>
        <taxon>Spiralia</taxon>
        <taxon>Gnathifera</taxon>
        <taxon>Rotifera</taxon>
        <taxon>Eurotatoria</taxon>
        <taxon>Bdelloidea</taxon>
        <taxon>Philodinida</taxon>
        <taxon>Philodinidae</taxon>
        <taxon>Rotaria</taxon>
    </lineage>
</organism>
<dbReference type="AlphaFoldDB" id="A0A815ZZ68"/>
<feature type="region of interest" description="Disordered" evidence="4">
    <location>
        <begin position="1"/>
        <end position="20"/>
    </location>
</feature>
<dbReference type="Proteomes" id="UP000663866">
    <property type="component" value="Unassembled WGS sequence"/>
</dbReference>
<dbReference type="GO" id="GO:0008168">
    <property type="term" value="F:methyltransferase activity"/>
    <property type="evidence" value="ECO:0007669"/>
    <property type="project" value="UniProtKB-KW"/>
</dbReference>
<evidence type="ECO:0000313" key="9">
    <source>
        <dbReference type="Proteomes" id="UP000663834"/>
    </source>
</evidence>
<dbReference type="Pfam" id="PF04072">
    <property type="entry name" value="LCM"/>
    <property type="match status" value="1"/>
</dbReference>